<dbReference type="Proteomes" id="UP000280834">
    <property type="component" value="Unassembled WGS sequence"/>
</dbReference>
<protein>
    <submittedName>
        <fullName evidence="1 3">Uncharacterized protein</fullName>
    </submittedName>
</protein>
<keyword evidence="2" id="KW-1185">Reference proteome</keyword>
<evidence type="ECO:0000313" key="3">
    <source>
        <dbReference type="WBParaSite" id="BTMF_0000439901-mRNA-1"/>
    </source>
</evidence>
<reference evidence="1 2" key="2">
    <citation type="submission" date="2018-11" db="EMBL/GenBank/DDBJ databases">
        <authorList>
            <consortium name="Pathogen Informatics"/>
        </authorList>
    </citation>
    <scope>NUCLEOTIDE SEQUENCE [LARGE SCALE GENOMIC DNA]</scope>
</reference>
<dbReference type="WBParaSite" id="BTMF_0000439901-mRNA-1">
    <property type="protein sequence ID" value="BTMF_0000439901-mRNA-1"/>
    <property type="gene ID" value="BTMF_0000439901"/>
</dbReference>
<sequence>MEMFLGECLTMFIRAHPSNQAWKWRLRPRTY</sequence>
<dbReference type="AlphaFoldDB" id="A0A0R3QDG3"/>
<reference evidence="3" key="1">
    <citation type="submission" date="2017-02" db="UniProtKB">
        <authorList>
            <consortium name="WormBaseParasite"/>
        </authorList>
    </citation>
    <scope>IDENTIFICATION</scope>
</reference>
<name>A0A0R3QDG3_9BILA</name>
<evidence type="ECO:0000313" key="1">
    <source>
        <dbReference type="EMBL" id="VDO15322.1"/>
    </source>
</evidence>
<proteinExistence type="predicted"/>
<accession>A0A0R3QDG3</accession>
<dbReference type="EMBL" id="UZAG01003426">
    <property type="protein sequence ID" value="VDO15322.1"/>
    <property type="molecule type" value="Genomic_DNA"/>
</dbReference>
<organism evidence="3">
    <name type="scientific">Brugia timori</name>
    <dbReference type="NCBI Taxonomy" id="42155"/>
    <lineage>
        <taxon>Eukaryota</taxon>
        <taxon>Metazoa</taxon>
        <taxon>Ecdysozoa</taxon>
        <taxon>Nematoda</taxon>
        <taxon>Chromadorea</taxon>
        <taxon>Rhabditida</taxon>
        <taxon>Spirurina</taxon>
        <taxon>Spiruromorpha</taxon>
        <taxon>Filarioidea</taxon>
        <taxon>Onchocercidae</taxon>
        <taxon>Brugia</taxon>
    </lineage>
</organism>
<evidence type="ECO:0000313" key="2">
    <source>
        <dbReference type="Proteomes" id="UP000280834"/>
    </source>
</evidence>
<gene>
    <name evidence="1" type="ORF">BTMF_LOCUS3695</name>
</gene>